<protein>
    <submittedName>
        <fullName evidence="1">Uncharacterized protein</fullName>
    </submittedName>
</protein>
<sequence>MFDILIIDGVIRKYVNVVFTNRNNNHSWIDQTLSPYGFIEQNHRKHLSNKILDTLLYDQDHELKDDYKDNT</sequence>
<organism evidence="1 2">
    <name type="scientific">Rotaria sordida</name>
    <dbReference type="NCBI Taxonomy" id="392033"/>
    <lineage>
        <taxon>Eukaryota</taxon>
        <taxon>Metazoa</taxon>
        <taxon>Spiralia</taxon>
        <taxon>Gnathifera</taxon>
        <taxon>Rotifera</taxon>
        <taxon>Eurotatoria</taxon>
        <taxon>Bdelloidea</taxon>
        <taxon>Philodinida</taxon>
        <taxon>Philodinidae</taxon>
        <taxon>Rotaria</taxon>
    </lineage>
</organism>
<name>A0A820CQ01_9BILA</name>
<evidence type="ECO:0000313" key="2">
    <source>
        <dbReference type="Proteomes" id="UP000663836"/>
    </source>
</evidence>
<gene>
    <name evidence="1" type="ORF">JBS370_LOCUS37686</name>
</gene>
<dbReference type="EMBL" id="CAJOBD010018046">
    <property type="protein sequence ID" value="CAF4226612.1"/>
    <property type="molecule type" value="Genomic_DNA"/>
</dbReference>
<accession>A0A820CQ01</accession>
<dbReference type="AlphaFoldDB" id="A0A820CQ01"/>
<proteinExistence type="predicted"/>
<evidence type="ECO:0000313" key="1">
    <source>
        <dbReference type="EMBL" id="CAF4226612.1"/>
    </source>
</evidence>
<dbReference type="Proteomes" id="UP000663836">
    <property type="component" value="Unassembled WGS sequence"/>
</dbReference>
<comment type="caution">
    <text evidence="1">The sequence shown here is derived from an EMBL/GenBank/DDBJ whole genome shotgun (WGS) entry which is preliminary data.</text>
</comment>
<reference evidence="1" key="1">
    <citation type="submission" date="2021-02" db="EMBL/GenBank/DDBJ databases">
        <authorList>
            <person name="Nowell W R."/>
        </authorList>
    </citation>
    <scope>NUCLEOTIDE SEQUENCE</scope>
</reference>